<evidence type="ECO:0000259" key="3">
    <source>
        <dbReference type="Pfam" id="PF04235"/>
    </source>
</evidence>
<gene>
    <name evidence="4" type="ORF">BJ969_005033</name>
</gene>
<keyword evidence="5" id="KW-1185">Reference proteome</keyword>
<name>A0A840NPP5_9PSEU</name>
<reference evidence="4 5" key="1">
    <citation type="submission" date="2020-08" db="EMBL/GenBank/DDBJ databases">
        <title>Sequencing the genomes of 1000 actinobacteria strains.</title>
        <authorList>
            <person name="Klenk H.-P."/>
        </authorList>
    </citation>
    <scope>NUCLEOTIDE SEQUENCE [LARGE SCALE GENOMIC DNA]</scope>
    <source>
        <strain evidence="4 5">DSM 45582</strain>
    </source>
</reference>
<accession>A0A840NPP5</accession>
<feature type="compositionally biased region" description="Basic and acidic residues" evidence="1">
    <location>
        <begin position="14"/>
        <end position="36"/>
    </location>
</feature>
<dbReference type="Pfam" id="PF04235">
    <property type="entry name" value="DUF418"/>
    <property type="match status" value="1"/>
</dbReference>
<dbReference type="AlphaFoldDB" id="A0A840NPP5"/>
<feature type="domain" description="DUF418" evidence="3">
    <location>
        <begin position="49"/>
        <end position="96"/>
    </location>
</feature>
<evidence type="ECO:0000256" key="1">
    <source>
        <dbReference type="SAM" id="MobiDB-lite"/>
    </source>
</evidence>
<evidence type="ECO:0000313" key="5">
    <source>
        <dbReference type="Proteomes" id="UP000580474"/>
    </source>
</evidence>
<sequence>MAAKPITRPPRILDSARDRDEPPDAHHQQRRGDVVGRRRRPRSASPARGLEGSSAWATMPVFAAGIIVVQVVSSRLWLARFRYGPLERAWRCITWWDLQPIRLRASAN</sequence>
<keyword evidence="2" id="KW-1133">Transmembrane helix</keyword>
<dbReference type="RefSeq" id="WP_184482867.1">
    <property type="nucleotide sequence ID" value="NZ_JACHIV010000001.1"/>
</dbReference>
<protein>
    <recommendedName>
        <fullName evidence="3">DUF418 domain-containing protein</fullName>
    </recommendedName>
</protein>
<feature type="transmembrane region" description="Helical" evidence="2">
    <location>
        <begin position="55"/>
        <end position="78"/>
    </location>
</feature>
<proteinExistence type="predicted"/>
<comment type="caution">
    <text evidence="4">The sequence shown here is derived from an EMBL/GenBank/DDBJ whole genome shotgun (WGS) entry which is preliminary data.</text>
</comment>
<dbReference type="Proteomes" id="UP000580474">
    <property type="component" value="Unassembled WGS sequence"/>
</dbReference>
<keyword evidence="2" id="KW-0472">Membrane</keyword>
<dbReference type="InterPro" id="IPR007349">
    <property type="entry name" value="DUF418"/>
</dbReference>
<dbReference type="EMBL" id="JACHIV010000001">
    <property type="protein sequence ID" value="MBB5071945.1"/>
    <property type="molecule type" value="Genomic_DNA"/>
</dbReference>
<organism evidence="4 5">
    <name type="scientific">Saccharopolyspora gloriosae</name>
    <dbReference type="NCBI Taxonomy" id="455344"/>
    <lineage>
        <taxon>Bacteria</taxon>
        <taxon>Bacillati</taxon>
        <taxon>Actinomycetota</taxon>
        <taxon>Actinomycetes</taxon>
        <taxon>Pseudonocardiales</taxon>
        <taxon>Pseudonocardiaceae</taxon>
        <taxon>Saccharopolyspora</taxon>
    </lineage>
</organism>
<evidence type="ECO:0000313" key="4">
    <source>
        <dbReference type="EMBL" id="MBB5071945.1"/>
    </source>
</evidence>
<evidence type="ECO:0000256" key="2">
    <source>
        <dbReference type="SAM" id="Phobius"/>
    </source>
</evidence>
<feature type="region of interest" description="Disordered" evidence="1">
    <location>
        <begin position="1"/>
        <end position="52"/>
    </location>
</feature>
<keyword evidence="2" id="KW-0812">Transmembrane</keyword>